<keyword evidence="5 7" id="KW-0009">Actin-binding</keyword>
<evidence type="ECO:0000256" key="3">
    <source>
        <dbReference type="ARBA" id="ARBA00022574"/>
    </source>
</evidence>
<evidence type="ECO:0000256" key="4">
    <source>
        <dbReference type="ARBA" id="ARBA00022737"/>
    </source>
</evidence>
<keyword evidence="4" id="KW-0677">Repeat</keyword>
<comment type="caution">
    <text evidence="9">The sequence shown here is derived from an EMBL/GenBank/DDBJ whole genome shotgun (WGS) entry which is preliminary data.</text>
</comment>
<dbReference type="PANTHER" id="PTHR10709">
    <property type="entry name" value="ACTIN-RELATED PROTEIN 2/3 COMPLEX SUBUNIT 1"/>
    <property type="match status" value="1"/>
</dbReference>
<dbReference type="EMBL" id="JAKWBI020000038">
    <property type="protein sequence ID" value="KAJ2905116.1"/>
    <property type="molecule type" value="Genomic_DNA"/>
</dbReference>
<comment type="subcellular location">
    <subcellularLocation>
        <location evidence="7">Cytoplasm</location>
        <location evidence="7">Cytoskeleton</location>
        <location evidence="7">Actin patch</location>
    </subcellularLocation>
</comment>
<comment type="function">
    <text evidence="7">Functions as component of the Arp2/3 complex which is involved in regulation of actin polymerization and together with an activating nucleation-promoting factor (NPF) mediates the formation of branched actin networks.</text>
</comment>
<dbReference type="PROSITE" id="PS50294">
    <property type="entry name" value="WD_REPEATS_REGION"/>
    <property type="match status" value="1"/>
</dbReference>
<protein>
    <recommendedName>
        <fullName evidence="7">Actin-related protein 2/3 complex subunit</fullName>
    </recommendedName>
</protein>
<dbReference type="PANTHER" id="PTHR10709:SF2">
    <property type="entry name" value="ACTIN-RELATED PROTEIN 2_3 COMPLEX SUBUNIT"/>
    <property type="match status" value="1"/>
</dbReference>
<dbReference type="InterPro" id="IPR001680">
    <property type="entry name" value="WD40_rpt"/>
</dbReference>
<dbReference type="InterPro" id="IPR036322">
    <property type="entry name" value="WD40_repeat_dom_sf"/>
</dbReference>
<dbReference type="FunFam" id="2.130.10.10:FF:000220">
    <property type="entry name" value="Actin-related protein 2/3 complex subunit"/>
    <property type="match status" value="1"/>
</dbReference>
<evidence type="ECO:0000256" key="1">
    <source>
        <dbReference type="ARBA" id="ARBA00006260"/>
    </source>
</evidence>
<evidence type="ECO:0000313" key="9">
    <source>
        <dbReference type="EMBL" id="KAJ2905116.1"/>
    </source>
</evidence>
<keyword evidence="3 8" id="KW-0853">WD repeat</keyword>
<dbReference type="GO" id="GO:0005885">
    <property type="term" value="C:Arp2/3 protein complex"/>
    <property type="evidence" value="ECO:0007669"/>
    <property type="project" value="UniProtKB-UniRule"/>
</dbReference>
<feature type="repeat" description="WD" evidence="8">
    <location>
        <begin position="50"/>
        <end position="82"/>
    </location>
</feature>
<dbReference type="InterPro" id="IPR015943">
    <property type="entry name" value="WD40/YVTN_repeat-like_dom_sf"/>
</dbReference>
<proteinExistence type="inferred from homology"/>
<evidence type="ECO:0000256" key="8">
    <source>
        <dbReference type="PROSITE-ProRule" id="PRU00221"/>
    </source>
</evidence>
<evidence type="ECO:0000313" key="10">
    <source>
        <dbReference type="Proteomes" id="UP001201980"/>
    </source>
</evidence>
<evidence type="ECO:0000256" key="7">
    <source>
        <dbReference type="PIRNR" id="PIRNR038093"/>
    </source>
</evidence>
<keyword evidence="6 7" id="KW-0206">Cytoskeleton</keyword>
<evidence type="ECO:0000256" key="5">
    <source>
        <dbReference type="ARBA" id="ARBA00023203"/>
    </source>
</evidence>
<gene>
    <name evidence="9" type="ORF">MKZ38_006362</name>
</gene>
<evidence type="ECO:0000256" key="6">
    <source>
        <dbReference type="ARBA" id="ARBA00023212"/>
    </source>
</evidence>
<keyword evidence="10" id="KW-1185">Reference proteome</keyword>
<reference evidence="9" key="1">
    <citation type="submission" date="2022-07" db="EMBL/GenBank/DDBJ databases">
        <title>Draft genome sequence of Zalerion maritima ATCC 34329, a (micro)plastics degrading marine fungus.</title>
        <authorList>
            <person name="Paco A."/>
            <person name="Goncalves M.F.M."/>
            <person name="Rocha-Santos T.A.P."/>
            <person name="Alves A."/>
        </authorList>
    </citation>
    <scope>NUCLEOTIDE SEQUENCE</scope>
    <source>
        <strain evidence="9">ATCC 34329</strain>
    </source>
</reference>
<evidence type="ECO:0000256" key="2">
    <source>
        <dbReference type="ARBA" id="ARBA00022490"/>
    </source>
</evidence>
<dbReference type="PROSITE" id="PS50082">
    <property type="entry name" value="WD_REPEATS_2"/>
    <property type="match status" value="1"/>
</dbReference>
<organism evidence="9 10">
    <name type="scientific">Zalerion maritima</name>
    <dbReference type="NCBI Taxonomy" id="339359"/>
    <lineage>
        <taxon>Eukaryota</taxon>
        <taxon>Fungi</taxon>
        <taxon>Dikarya</taxon>
        <taxon>Ascomycota</taxon>
        <taxon>Pezizomycotina</taxon>
        <taxon>Sordariomycetes</taxon>
        <taxon>Lulworthiomycetidae</taxon>
        <taxon>Lulworthiales</taxon>
        <taxon>Lulworthiaceae</taxon>
        <taxon>Zalerion</taxon>
    </lineage>
</organism>
<dbReference type="Gene3D" id="2.130.10.10">
    <property type="entry name" value="YVTN repeat-like/Quinoprotein amine dehydrogenase"/>
    <property type="match status" value="1"/>
</dbReference>
<dbReference type="Proteomes" id="UP001201980">
    <property type="component" value="Unassembled WGS sequence"/>
</dbReference>
<dbReference type="Pfam" id="PF00400">
    <property type="entry name" value="WD40"/>
    <property type="match status" value="2"/>
</dbReference>
<name>A0AAD5WUI8_9PEZI</name>
<dbReference type="InterPro" id="IPR017383">
    <property type="entry name" value="ARPC1"/>
</dbReference>
<dbReference type="GO" id="GO:0034314">
    <property type="term" value="P:Arp2/3 complex-mediated actin nucleation"/>
    <property type="evidence" value="ECO:0007669"/>
    <property type="project" value="UniProtKB-UniRule"/>
</dbReference>
<sequence>MASPEVHHLFHHPIADHSFSADRKTLAVAKDSNVEIYGKVANSFKLKAQLKDHDKTVTSVDIAPKSGRIVSCSQDRNAIVWEPSPEGYKPALVLLRVNRAATFVRWSPSETKFAVGSGDRVIAICYFEEENDWWVSKHLKKPIRSTITTVAWHPNSVLLAAGSADAHARVFSSFIKGVDSRPPPGVWGERLPFNTVCGEYLNNSAGWIHAVSFSPSGDALAFAAHDSSVTVVYPSGPDQAPKAILAVSTQLLPFMSLIWSNESEIIAAGYDCEAFKFHGSEAGWGLVGTVEAKGRPGLGDAREESALNMFKQMDLKGKVKDDTQLKTVHQNTISTIREYESSGGNVTKFSSSGVDGRVVIWSL</sequence>
<dbReference type="GO" id="GO:0030479">
    <property type="term" value="C:actin cortical patch"/>
    <property type="evidence" value="ECO:0007669"/>
    <property type="project" value="UniProtKB-SubCell"/>
</dbReference>
<keyword evidence="2 7" id="KW-0963">Cytoplasm</keyword>
<dbReference type="PIRSF" id="PIRSF038093">
    <property type="entry name" value="ARP2/3_su1"/>
    <property type="match status" value="1"/>
</dbReference>
<dbReference type="GO" id="GO:0051015">
    <property type="term" value="F:actin filament binding"/>
    <property type="evidence" value="ECO:0007669"/>
    <property type="project" value="TreeGrafter"/>
</dbReference>
<dbReference type="SUPFAM" id="SSF50978">
    <property type="entry name" value="WD40 repeat-like"/>
    <property type="match status" value="1"/>
</dbReference>
<dbReference type="AlphaFoldDB" id="A0AAD5WUI8"/>
<accession>A0AAD5WUI8</accession>
<comment type="similarity">
    <text evidence="1 7">Belongs to the WD repeat ARPC1 family.</text>
</comment>
<dbReference type="SMART" id="SM00320">
    <property type="entry name" value="WD40"/>
    <property type="match status" value="5"/>
</dbReference>